<feature type="region of interest" description="Disordered" evidence="4">
    <location>
        <begin position="1"/>
        <end position="28"/>
    </location>
</feature>
<dbReference type="Pfam" id="PF00589">
    <property type="entry name" value="Phage_integrase"/>
    <property type="match status" value="1"/>
</dbReference>
<dbReference type="Proteomes" id="UP000422108">
    <property type="component" value="Chromosome"/>
</dbReference>
<dbReference type="AlphaFoldDB" id="A0A5K8A6S9"/>
<dbReference type="PROSITE" id="PS51898">
    <property type="entry name" value="TYR_RECOMBINASE"/>
    <property type="match status" value="1"/>
</dbReference>
<name>A0A5K8A6S9_9BACT</name>
<dbReference type="InterPro" id="IPR002104">
    <property type="entry name" value="Integrase_catalytic"/>
</dbReference>
<keyword evidence="3" id="KW-0233">DNA recombination</keyword>
<feature type="compositionally biased region" description="Basic and acidic residues" evidence="4">
    <location>
        <begin position="8"/>
        <end position="28"/>
    </location>
</feature>
<dbReference type="PANTHER" id="PTHR30349:SF64">
    <property type="entry name" value="PROPHAGE INTEGRASE INTD-RELATED"/>
    <property type="match status" value="1"/>
</dbReference>
<feature type="domain" description="Tyr recombinase" evidence="5">
    <location>
        <begin position="191"/>
        <end position="366"/>
    </location>
</feature>
<comment type="similarity">
    <text evidence="1">Belongs to the 'phage' integrase family.</text>
</comment>
<dbReference type="PANTHER" id="PTHR30349">
    <property type="entry name" value="PHAGE INTEGRASE-RELATED"/>
    <property type="match status" value="1"/>
</dbReference>
<dbReference type="InterPro" id="IPR013762">
    <property type="entry name" value="Integrase-like_cat_sf"/>
</dbReference>
<evidence type="ECO:0000256" key="1">
    <source>
        <dbReference type="ARBA" id="ARBA00008857"/>
    </source>
</evidence>
<proteinExistence type="inferred from homology"/>
<organism evidence="6 7">
    <name type="scientific">Desulfosarcina ovata subsp. ovata</name>
    <dbReference type="NCBI Taxonomy" id="2752305"/>
    <lineage>
        <taxon>Bacteria</taxon>
        <taxon>Pseudomonadati</taxon>
        <taxon>Thermodesulfobacteriota</taxon>
        <taxon>Desulfobacteria</taxon>
        <taxon>Desulfobacterales</taxon>
        <taxon>Desulfosarcinaceae</taxon>
        <taxon>Desulfosarcina</taxon>
    </lineage>
</organism>
<dbReference type="InterPro" id="IPR010998">
    <property type="entry name" value="Integrase_recombinase_N"/>
</dbReference>
<accession>A0A5K8A6S9</accession>
<dbReference type="SUPFAM" id="SSF56349">
    <property type="entry name" value="DNA breaking-rejoining enzymes"/>
    <property type="match status" value="1"/>
</dbReference>
<evidence type="ECO:0000313" key="7">
    <source>
        <dbReference type="Proteomes" id="UP000422108"/>
    </source>
</evidence>
<dbReference type="GO" id="GO:0015074">
    <property type="term" value="P:DNA integration"/>
    <property type="evidence" value="ECO:0007669"/>
    <property type="project" value="InterPro"/>
</dbReference>
<keyword evidence="2" id="KW-0238">DNA-binding</keyword>
<evidence type="ECO:0000259" key="5">
    <source>
        <dbReference type="PROSITE" id="PS51898"/>
    </source>
</evidence>
<dbReference type="Gene3D" id="1.10.443.10">
    <property type="entry name" value="Intergrase catalytic core"/>
    <property type="match status" value="1"/>
</dbReference>
<sequence>MGVFQRYTKKDKNGNDIQDKDGKPKKEGPWFVQYPFARDPKTGKIKYRTEKASFSKKKAESIFRAKVDAFQEKEKLGIQVDPEISFNDLIDWGLKQEVMKVKKSAADDLARSKPLRAVLGDYRAVQITPLMVDNFRIQMKRTISDYTNKPYSGTTINKMVSLARRIYYLALDSGIVNSNPFARRGTFKEEPKGKYIPDDEFQAVLVFLPEYMKPVVATAYLTGMRRGEVIELEWNRVDLFRGFIDLTPDDTKTEEPRRIYFNSVKELKNAFIQAERKRKPGQKHVFAKPDGESVPKWYMDRLFKKACTKAKVGPYRIHDLRHTFNTNMIKAGVDQVVIMKLTGHKTNKMFTRYSHIDKEQGENAMAKLDTLLSTAKG</sequence>
<evidence type="ECO:0000256" key="4">
    <source>
        <dbReference type="SAM" id="MobiDB-lite"/>
    </source>
</evidence>
<evidence type="ECO:0000256" key="3">
    <source>
        <dbReference type="ARBA" id="ARBA00023172"/>
    </source>
</evidence>
<gene>
    <name evidence="6" type="ORF">DSCOOX_13610</name>
</gene>
<dbReference type="RefSeq" id="WP_155309510.1">
    <property type="nucleotide sequence ID" value="NZ_AP021879.1"/>
</dbReference>
<dbReference type="GO" id="GO:0003677">
    <property type="term" value="F:DNA binding"/>
    <property type="evidence" value="ECO:0007669"/>
    <property type="project" value="UniProtKB-KW"/>
</dbReference>
<dbReference type="InterPro" id="IPR050090">
    <property type="entry name" value="Tyrosine_recombinase_XerCD"/>
</dbReference>
<protein>
    <submittedName>
        <fullName evidence="6">Integrase</fullName>
    </submittedName>
</protein>
<reference evidence="6 7" key="1">
    <citation type="submission" date="2019-11" db="EMBL/GenBank/DDBJ databases">
        <title>Comparative genomics of hydrocarbon-degrading Desulfosarcina strains.</title>
        <authorList>
            <person name="Watanabe M."/>
            <person name="Kojima H."/>
            <person name="Fukui M."/>
        </authorList>
    </citation>
    <scope>NUCLEOTIDE SEQUENCE [LARGE SCALE GENOMIC DNA]</scope>
    <source>
        <strain evidence="7">oXyS1</strain>
    </source>
</reference>
<dbReference type="CDD" id="cd00796">
    <property type="entry name" value="INT_Rci_Hp1_C"/>
    <property type="match status" value="1"/>
</dbReference>
<dbReference type="EMBL" id="AP021879">
    <property type="protein sequence ID" value="BBO88181.1"/>
    <property type="molecule type" value="Genomic_DNA"/>
</dbReference>
<dbReference type="InterPro" id="IPR011010">
    <property type="entry name" value="DNA_brk_join_enz"/>
</dbReference>
<evidence type="ECO:0000313" key="6">
    <source>
        <dbReference type="EMBL" id="BBO88181.1"/>
    </source>
</evidence>
<evidence type="ECO:0000256" key="2">
    <source>
        <dbReference type="ARBA" id="ARBA00023125"/>
    </source>
</evidence>
<dbReference type="GO" id="GO:0006310">
    <property type="term" value="P:DNA recombination"/>
    <property type="evidence" value="ECO:0007669"/>
    <property type="project" value="UniProtKB-KW"/>
</dbReference>
<dbReference type="Gene3D" id="1.10.150.130">
    <property type="match status" value="1"/>
</dbReference>
<keyword evidence="7" id="KW-1185">Reference proteome</keyword>